<organism evidence="6 7">
    <name type="scientific">Methylobacterium organophilum</name>
    <dbReference type="NCBI Taxonomy" id="410"/>
    <lineage>
        <taxon>Bacteria</taxon>
        <taxon>Pseudomonadati</taxon>
        <taxon>Pseudomonadota</taxon>
        <taxon>Alphaproteobacteria</taxon>
        <taxon>Hyphomicrobiales</taxon>
        <taxon>Methylobacteriaceae</taxon>
        <taxon>Methylobacterium</taxon>
    </lineage>
</organism>
<evidence type="ECO:0000256" key="1">
    <source>
        <dbReference type="ARBA" id="ARBA00004418"/>
    </source>
</evidence>
<dbReference type="EMBL" id="BPQV01000001">
    <property type="protein sequence ID" value="GJE25672.1"/>
    <property type="molecule type" value="Genomic_DNA"/>
</dbReference>
<keyword evidence="7" id="KW-1185">Reference proteome</keyword>
<accession>A0ABQ4T6G1</accession>
<evidence type="ECO:0000256" key="4">
    <source>
        <dbReference type="ARBA" id="ARBA00022764"/>
    </source>
</evidence>
<name>A0ABQ4T6G1_METOR</name>
<dbReference type="InterPro" id="IPR014756">
    <property type="entry name" value="Ig_E-set"/>
</dbReference>
<dbReference type="Gene3D" id="2.70.98.10">
    <property type="match status" value="1"/>
</dbReference>
<dbReference type="PANTHER" id="PTHR30504">
    <property type="entry name" value="GLUCANS BIOSYNTHESIS PROTEIN"/>
    <property type="match status" value="1"/>
</dbReference>
<comment type="similarity">
    <text evidence="3">Belongs to the OpgD/OpgG family.</text>
</comment>
<evidence type="ECO:0000256" key="2">
    <source>
        <dbReference type="ARBA" id="ARBA00005001"/>
    </source>
</evidence>
<comment type="caution">
    <text evidence="6">The sequence shown here is derived from an EMBL/GenBank/DDBJ whole genome shotgun (WGS) entry which is preliminary data.</text>
</comment>
<comment type="pathway">
    <text evidence="2">Glycan metabolism; osmoregulated periplasmic glucan (OPG) biosynthesis.</text>
</comment>
<sequence length="556" mass="60376">MGRRDEGFESTALTRRSVMRAAFGTSAGVIVPISLDLNATRTMAQATESAPDPARLSPQGPDQAVLDYPALVERAKALAAQPYRPAADDLPAELGALTYDQYQAIGFRPEKTLLLGRFGLQPFHRGFLQRKRVALLLQKREGGVQALDYASELFDLGPSLKGRSYPAALGYAGFRLSFGFDAGAPQVREEFLVFLGASYFRLRGRRQVYGLSCRGVAVNTGGPGEEEFPDFTEFRILEPAAEETRLTILALLDGPSLTGAYRFTVSPGEETQITVTASLHPRRSIPRLGLAPLTSMFLHGQNGAGARGAQGFDDFRPQVHDSDGLCVASPGDRLWRPLVNGRAAPQISAFRAAPCQGFGLMQRERHFAAYLDVQARHEDRPGIWIAPEKESLGAGSVQLYEIPSRDEAIDNIVAAFVPEAPVTAGRPIDLAYTLATVGEGPDADLPRSLARVVSTRVGSAERLRPTNPPSPERRLYAIDFEGPDLPQDPMSPIAVSLWASAGAFLEPFCERVPQTGGWRLYAEYRPPHPLPPGDVVLRARLSHAGKPITETWDAVA</sequence>
<evidence type="ECO:0000259" key="5">
    <source>
        <dbReference type="Pfam" id="PF04349"/>
    </source>
</evidence>
<dbReference type="Gene3D" id="2.60.40.10">
    <property type="entry name" value="Immunoglobulins"/>
    <property type="match status" value="1"/>
</dbReference>
<dbReference type="InterPro" id="IPR007444">
    <property type="entry name" value="Glucan_biosyn_MdoG_C"/>
</dbReference>
<gene>
    <name evidence="6" type="primary">mdoG_2</name>
    <name evidence="6" type="ORF">LKMONMHP_0511</name>
</gene>
<dbReference type="Pfam" id="PF04349">
    <property type="entry name" value="MdoG"/>
    <property type="match status" value="1"/>
</dbReference>
<dbReference type="SUPFAM" id="SSF81296">
    <property type="entry name" value="E set domains"/>
    <property type="match status" value="1"/>
</dbReference>
<proteinExistence type="inferred from homology"/>
<dbReference type="SUPFAM" id="SSF74650">
    <property type="entry name" value="Galactose mutarotase-like"/>
    <property type="match status" value="1"/>
</dbReference>
<dbReference type="InterPro" id="IPR013783">
    <property type="entry name" value="Ig-like_fold"/>
</dbReference>
<keyword evidence="4" id="KW-0574">Periplasm</keyword>
<comment type="subcellular location">
    <subcellularLocation>
        <location evidence="1">Periplasm</location>
    </subcellularLocation>
</comment>
<dbReference type="InterPro" id="IPR011013">
    <property type="entry name" value="Gal_mutarotase_sf_dom"/>
</dbReference>
<evidence type="ECO:0000256" key="3">
    <source>
        <dbReference type="ARBA" id="ARBA00009284"/>
    </source>
</evidence>
<dbReference type="InterPro" id="IPR014438">
    <property type="entry name" value="Glucan_biosyn_MdoG/MdoD"/>
</dbReference>
<reference evidence="6" key="2">
    <citation type="submission" date="2021-08" db="EMBL/GenBank/DDBJ databases">
        <authorList>
            <person name="Tani A."/>
            <person name="Ola A."/>
            <person name="Ogura Y."/>
            <person name="Katsura K."/>
            <person name="Hayashi T."/>
        </authorList>
    </citation>
    <scope>NUCLEOTIDE SEQUENCE</scope>
    <source>
        <strain evidence="6">NBRC 15689</strain>
    </source>
</reference>
<feature type="domain" description="Glucan biosynthesis periplasmic MdoG C-terminal" evidence="5">
    <location>
        <begin position="68"/>
        <end position="552"/>
    </location>
</feature>
<evidence type="ECO:0000313" key="7">
    <source>
        <dbReference type="Proteomes" id="UP001055156"/>
    </source>
</evidence>
<reference evidence="6" key="1">
    <citation type="journal article" date="2021" name="Front. Microbiol.">
        <title>Comprehensive Comparative Genomics and Phenotyping of Methylobacterium Species.</title>
        <authorList>
            <person name="Alessa O."/>
            <person name="Ogura Y."/>
            <person name="Fujitani Y."/>
            <person name="Takami H."/>
            <person name="Hayashi T."/>
            <person name="Sahin N."/>
            <person name="Tani A."/>
        </authorList>
    </citation>
    <scope>NUCLEOTIDE SEQUENCE</scope>
    <source>
        <strain evidence="6">NBRC 15689</strain>
    </source>
</reference>
<dbReference type="InterPro" id="IPR014718">
    <property type="entry name" value="GH-type_carb-bd"/>
</dbReference>
<protein>
    <submittedName>
        <fullName evidence="6">Glucans biosynthesis protein G</fullName>
    </submittedName>
</protein>
<dbReference type="Proteomes" id="UP001055156">
    <property type="component" value="Unassembled WGS sequence"/>
</dbReference>
<evidence type="ECO:0000313" key="6">
    <source>
        <dbReference type="EMBL" id="GJE25672.1"/>
    </source>
</evidence>
<dbReference type="PANTHER" id="PTHR30504:SF2">
    <property type="entry name" value="GLUCANS BIOSYNTHESIS PROTEIN G"/>
    <property type="match status" value="1"/>
</dbReference>
<dbReference type="PIRSF" id="PIRSF006281">
    <property type="entry name" value="MdoG"/>
    <property type="match status" value="1"/>
</dbReference>